<organism evidence="1 2">
    <name type="scientific">Ancylostoma caninum</name>
    <name type="common">Dog hookworm</name>
    <dbReference type="NCBI Taxonomy" id="29170"/>
    <lineage>
        <taxon>Eukaryota</taxon>
        <taxon>Metazoa</taxon>
        <taxon>Ecdysozoa</taxon>
        <taxon>Nematoda</taxon>
        <taxon>Chromadorea</taxon>
        <taxon>Rhabditida</taxon>
        <taxon>Rhabditina</taxon>
        <taxon>Rhabditomorpha</taxon>
        <taxon>Strongyloidea</taxon>
        <taxon>Ancylostomatidae</taxon>
        <taxon>Ancylostomatinae</taxon>
        <taxon>Ancylostoma</taxon>
    </lineage>
</organism>
<proteinExistence type="predicted"/>
<dbReference type="EMBL" id="JOJR01000065">
    <property type="protein sequence ID" value="RCN47262.1"/>
    <property type="molecule type" value="Genomic_DNA"/>
</dbReference>
<evidence type="ECO:0000313" key="1">
    <source>
        <dbReference type="EMBL" id="RCN47262.1"/>
    </source>
</evidence>
<dbReference type="OrthoDB" id="5863903at2759"/>
<keyword evidence="2" id="KW-1185">Reference proteome</keyword>
<evidence type="ECO:0000313" key="2">
    <source>
        <dbReference type="Proteomes" id="UP000252519"/>
    </source>
</evidence>
<accession>A0A368GSA0</accession>
<name>A0A368GSA0_ANCCA</name>
<protein>
    <submittedName>
        <fullName evidence="1">Uncharacterized protein</fullName>
    </submittedName>
</protein>
<sequence>MGFPPRHIQKSTVLADAGFEILFGTDDRVFGNLEPKATVRRAGRTALNYGFIGGAGVGKSAMINAMRGMSSKHPLAAGKLNIGLKNSGRLRFGFCGRLTIKRCAL</sequence>
<dbReference type="STRING" id="29170.A0A368GSA0"/>
<gene>
    <name evidence="1" type="ORF">ANCCAN_06704</name>
</gene>
<dbReference type="AlphaFoldDB" id="A0A368GSA0"/>
<dbReference type="Proteomes" id="UP000252519">
    <property type="component" value="Unassembled WGS sequence"/>
</dbReference>
<reference evidence="1 2" key="1">
    <citation type="submission" date="2014-10" db="EMBL/GenBank/DDBJ databases">
        <title>Draft genome of the hookworm Ancylostoma caninum.</title>
        <authorList>
            <person name="Mitreva M."/>
        </authorList>
    </citation>
    <scope>NUCLEOTIDE SEQUENCE [LARGE SCALE GENOMIC DNA]</scope>
    <source>
        <strain evidence="1 2">Baltimore</strain>
    </source>
</reference>
<comment type="caution">
    <text evidence="1">The sequence shown here is derived from an EMBL/GenBank/DDBJ whole genome shotgun (WGS) entry which is preliminary data.</text>
</comment>